<accession>A0A8T8SAT9</accession>
<dbReference type="PROSITE" id="PS50994">
    <property type="entry name" value="INTEGRASE"/>
    <property type="match status" value="1"/>
</dbReference>
<comment type="caution">
    <text evidence="10">The sequence shown here is derived from an EMBL/GenBank/DDBJ whole genome shotgun (WGS) entry which is preliminary data.</text>
</comment>
<dbReference type="PANTHER" id="PTHR37984:SF15">
    <property type="entry name" value="INTEGRASE CATALYTIC DOMAIN-CONTAINING PROTEIN"/>
    <property type="match status" value="1"/>
</dbReference>
<evidence type="ECO:0000256" key="1">
    <source>
        <dbReference type="ARBA" id="ARBA00022679"/>
    </source>
</evidence>
<dbReference type="PANTHER" id="PTHR37984">
    <property type="entry name" value="PROTEIN CBG26694"/>
    <property type="match status" value="1"/>
</dbReference>
<dbReference type="GO" id="GO:0016787">
    <property type="term" value="F:hydrolase activity"/>
    <property type="evidence" value="ECO:0007669"/>
    <property type="project" value="UniProtKB-KW"/>
</dbReference>
<evidence type="ECO:0000259" key="9">
    <source>
        <dbReference type="PROSITE" id="PS50994"/>
    </source>
</evidence>
<dbReference type="GO" id="GO:0004519">
    <property type="term" value="F:endonuclease activity"/>
    <property type="evidence" value="ECO:0007669"/>
    <property type="project" value="UniProtKB-KW"/>
</dbReference>
<dbReference type="Proteomes" id="UP000077521">
    <property type="component" value="Unassembled WGS sequence"/>
</dbReference>
<dbReference type="GO" id="GO:0003723">
    <property type="term" value="F:RNA binding"/>
    <property type="evidence" value="ECO:0007669"/>
    <property type="project" value="UniProtKB-KW"/>
</dbReference>
<dbReference type="InterPro" id="IPR012337">
    <property type="entry name" value="RNaseH-like_sf"/>
</dbReference>
<keyword evidence="3" id="KW-0540">Nuclease</keyword>
<dbReference type="GO" id="GO:0005634">
    <property type="term" value="C:nucleus"/>
    <property type="evidence" value="ECO:0007669"/>
    <property type="project" value="UniProtKB-ARBA"/>
</dbReference>
<reference evidence="10" key="2">
    <citation type="journal article" date="2019" name="IMA Fungus">
        <title>Genome sequencing and comparison of five Tilletia species to identify candidate genes for the detection of regulated species infecting wheat.</title>
        <authorList>
            <person name="Nguyen H.D.T."/>
            <person name="Sultana T."/>
            <person name="Kesanakurti P."/>
            <person name="Hambleton S."/>
        </authorList>
    </citation>
    <scope>NUCLEOTIDE SEQUENCE</scope>
    <source>
        <strain evidence="10">DAOMC 236416</strain>
    </source>
</reference>
<evidence type="ECO:0000256" key="2">
    <source>
        <dbReference type="ARBA" id="ARBA00022695"/>
    </source>
</evidence>
<proteinExistence type="predicted"/>
<evidence type="ECO:0000313" key="11">
    <source>
        <dbReference type="Proteomes" id="UP000077521"/>
    </source>
</evidence>
<evidence type="ECO:0000313" key="10">
    <source>
        <dbReference type="EMBL" id="KAE8236117.1"/>
    </source>
</evidence>
<dbReference type="InterPro" id="IPR050951">
    <property type="entry name" value="Retrovirus_Pol_polyprotein"/>
</dbReference>
<dbReference type="InterPro" id="IPR056924">
    <property type="entry name" value="SH3_Tf2-1"/>
</dbReference>
<evidence type="ECO:0000256" key="4">
    <source>
        <dbReference type="ARBA" id="ARBA00022759"/>
    </source>
</evidence>
<keyword evidence="5" id="KW-0378">Hydrolase</keyword>
<feature type="region of interest" description="Disordered" evidence="8">
    <location>
        <begin position="486"/>
        <end position="506"/>
    </location>
</feature>
<evidence type="ECO:0000256" key="6">
    <source>
        <dbReference type="ARBA" id="ARBA00022884"/>
    </source>
</evidence>
<keyword evidence="4" id="KW-0255">Endonuclease</keyword>
<keyword evidence="1" id="KW-0808">Transferase</keyword>
<feature type="domain" description="Integrase catalytic" evidence="9">
    <location>
        <begin position="16"/>
        <end position="176"/>
    </location>
</feature>
<reference evidence="10" key="1">
    <citation type="submission" date="2016-04" db="EMBL/GenBank/DDBJ databases">
        <authorList>
            <person name="Nguyen H.D."/>
            <person name="Samba Siva P."/>
            <person name="Cullis J."/>
            <person name="Levesque C.A."/>
            <person name="Hambleton S."/>
        </authorList>
    </citation>
    <scope>NUCLEOTIDE SEQUENCE</scope>
    <source>
        <strain evidence="10">DAOMC 236416</strain>
    </source>
</reference>
<feature type="non-terminal residue" evidence="10">
    <location>
        <position position="1"/>
    </location>
</feature>
<dbReference type="InterPro" id="IPR043502">
    <property type="entry name" value="DNA/RNA_pol_sf"/>
</dbReference>
<keyword evidence="7" id="KW-0695">RNA-directed DNA polymerase</keyword>
<organism evidence="10 11">
    <name type="scientific">Tilletia indica</name>
    <dbReference type="NCBI Taxonomy" id="43049"/>
    <lineage>
        <taxon>Eukaryota</taxon>
        <taxon>Fungi</taxon>
        <taxon>Dikarya</taxon>
        <taxon>Basidiomycota</taxon>
        <taxon>Ustilaginomycotina</taxon>
        <taxon>Exobasidiomycetes</taxon>
        <taxon>Tilletiales</taxon>
        <taxon>Tilletiaceae</taxon>
        <taxon>Tilletia</taxon>
    </lineage>
</organism>
<dbReference type="SUPFAM" id="SSF56672">
    <property type="entry name" value="DNA/RNA polymerases"/>
    <property type="match status" value="1"/>
</dbReference>
<keyword evidence="6" id="KW-0694">RNA-binding</keyword>
<dbReference type="SUPFAM" id="SSF53098">
    <property type="entry name" value="Ribonuclease H-like"/>
    <property type="match status" value="1"/>
</dbReference>
<evidence type="ECO:0000256" key="8">
    <source>
        <dbReference type="SAM" id="MobiDB-lite"/>
    </source>
</evidence>
<protein>
    <recommendedName>
        <fullName evidence="9">Integrase catalytic domain-containing protein</fullName>
    </recommendedName>
</protein>
<evidence type="ECO:0000256" key="5">
    <source>
        <dbReference type="ARBA" id="ARBA00022801"/>
    </source>
</evidence>
<feature type="region of interest" description="Disordered" evidence="8">
    <location>
        <begin position="281"/>
        <end position="334"/>
    </location>
</feature>
<keyword evidence="2" id="KW-0548">Nucleotidyltransferase</keyword>
<dbReference type="GO" id="GO:0003964">
    <property type="term" value="F:RNA-directed DNA polymerase activity"/>
    <property type="evidence" value="ECO:0007669"/>
    <property type="project" value="UniProtKB-KW"/>
</dbReference>
<dbReference type="Pfam" id="PF17917">
    <property type="entry name" value="RT_RNaseH"/>
    <property type="match status" value="1"/>
</dbReference>
<gene>
    <name evidence="10" type="ORF">A4X13_0g9260</name>
</gene>
<dbReference type="InterPro" id="IPR036397">
    <property type="entry name" value="RNaseH_sf"/>
</dbReference>
<dbReference type="GO" id="GO:0015074">
    <property type="term" value="P:DNA integration"/>
    <property type="evidence" value="ECO:0007669"/>
    <property type="project" value="InterPro"/>
</dbReference>
<evidence type="ECO:0000256" key="7">
    <source>
        <dbReference type="ARBA" id="ARBA00022918"/>
    </source>
</evidence>
<feature type="compositionally biased region" description="Low complexity" evidence="8">
    <location>
        <begin position="302"/>
        <end position="321"/>
    </location>
</feature>
<keyword evidence="11" id="KW-1185">Reference proteome</keyword>
<dbReference type="AlphaFoldDB" id="A0A8T8SAT9"/>
<dbReference type="Pfam" id="PF24626">
    <property type="entry name" value="SH3_Tf2-1"/>
    <property type="match status" value="1"/>
</dbReference>
<name>A0A8T8SAT9_9BASI</name>
<sequence>ATKRLPKTGSLEISRDPSRPFEAISLDILLGLPTSRSGHNAALAILDIFSRMGLLTPCSKDITAEGVVAIVSDRVLRMGWRPQRIITDSEAKMSGAVMTKLAASLGAQLTPSTPHHQQANAVERAIQTVQHVLQSLCVHSKAHWDRRALPAAELAVNSTPSLTTGYRPFDLVFVSAPSVFMHWWTLTSISAWIPLRNVWQPRSSDCRTPLLRSKPPTGDRVFIRLRDRPMPGTVQDKLDPRKRGPFEVIDILSPHRVRVRLPVEDGGDMVFNVEQLDAVPTEADPFESTRVESVEDLGAPRSPEAVPSEDPSSDSDSGSTPPVSPALPPRQRQLPSTLRNFQLGILQTRRTPELEEALKGPIGRPRSLMVDDQELVLSERPIAFLSRLTSPAESKLVASELELCCLAWAFGKLAHLLEGAQVTVVTDHSPMEKMLRSTANVTYGPTISRCRALLMPQLPNLRFVYRPGPRHTNVDALSRLIPDQGRSELVGGHVPDSPEAGAEVAT</sequence>
<evidence type="ECO:0000256" key="3">
    <source>
        <dbReference type="ARBA" id="ARBA00022722"/>
    </source>
</evidence>
<dbReference type="InterPro" id="IPR001584">
    <property type="entry name" value="Integrase_cat-core"/>
</dbReference>
<dbReference type="Gene3D" id="3.30.420.10">
    <property type="entry name" value="Ribonuclease H-like superfamily/Ribonuclease H"/>
    <property type="match status" value="1"/>
</dbReference>
<dbReference type="InterPro" id="IPR041373">
    <property type="entry name" value="RT_RNaseH"/>
</dbReference>
<dbReference type="EMBL" id="LWDF02002388">
    <property type="protein sequence ID" value="KAE8236117.1"/>
    <property type="molecule type" value="Genomic_DNA"/>
</dbReference>